<dbReference type="InterPro" id="IPR000152">
    <property type="entry name" value="EGF-type_Asp/Asn_hydroxyl_site"/>
</dbReference>
<feature type="disulfide bond" evidence="6">
    <location>
        <begin position="245"/>
        <end position="254"/>
    </location>
</feature>
<feature type="domain" description="EGF-like" evidence="8">
    <location>
        <begin position="337"/>
        <end position="373"/>
    </location>
</feature>
<dbReference type="EMBL" id="AAPE02033147">
    <property type="status" value="NOT_ANNOTATED_CDS"/>
    <property type="molecule type" value="Genomic_DNA"/>
</dbReference>
<reference evidence="9" key="2">
    <citation type="submission" date="2025-08" db="UniProtKB">
        <authorList>
            <consortium name="Ensembl"/>
        </authorList>
    </citation>
    <scope>IDENTIFICATION</scope>
</reference>
<proteinExistence type="predicted"/>
<dbReference type="SUPFAM" id="SSF57196">
    <property type="entry name" value="EGF/Laminin"/>
    <property type="match status" value="4"/>
</dbReference>
<dbReference type="STRING" id="59463.ENSMLUP00000022048"/>
<dbReference type="FunFam" id="2.10.25.10:FF:000669">
    <property type="entry name" value="Eyes shut homolog"/>
    <property type="match status" value="1"/>
</dbReference>
<feature type="domain" description="EGF-like" evidence="8">
    <location>
        <begin position="214"/>
        <end position="255"/>
    </location>
</feature>
<keyword evidence="4 6" id="KW-1015">Disulfide bond</keyword>
<feature type="domain" description="EGF-like" evidence="8">
    <location>
        <begin position="176"/>
        <end position="213"/>
    </location>
</feature>
<dbReference type="eggNOG" id="KOG1217">
    <property type="taxonomic scope" value="Eukaryota"/>
</dbReference>
<feature type="disulfide bond" evidence="6">
    <location>
        <begin position="363"/>
        <end position="372"/>
    </location>
</feature>
<dbReference type="OMA" id="DVACICM"/>
<evidence type="ECO:0000259" key="8">
    <source>
        <dbReference type="PROSITE" id="PS50026"/>
    </source>
</evidence>
<protein>
    <recommendedName>
        <fullName evidence="8">EGF-like domain-containing protein</fullName>
    </recommendedName>
</protein>
<dbReference type="PROSITE" id="PS50026">
    <property type="entry name" value="EGF_3"/>
    <property type="match status" value="4"/>
</dbReference>
<feature type="signal peptide" evidence="7">
    <location>
        <begin position="1"/>
        <end position="21"/>
    </location>
</feature>
<feature type="domain" description="EGF-like" evidence="8">
    <location>
        <begin position="299"/>
        <end position="335"/>
    </location>
</feature>
<name>G1QEB5_MYOLU</name>
<evidence type="ECO:0000313" key="9">
    <source>
        <dbReference type="Ensembl" id="ENSMLUP00000022048.1"/>
    </source>
</evidence>
<evidence type="ECO:0000256" key="3">
    <source>
        <dbReference type="ARBA" id="ARBA00022737"/>
    </source>
</evidence>
<organism evidence="9 10">
    <name type="scientific">Myotis lucifugus</name>
    <name type="common">Little brown bat</name>
    <dbReference type="NCBI Taxonomy" id="59463"/>
    <lineage>
        <taxon>Eukaryota</taxon>
        <taxon>Metazoa</taxon>
        <taxon>Chordata</taxon>
        <taxon>Craniata</taxon>
        <taxon>Vertebrata</taxon>
        <taxon>Euteleostomi</taxon>
        <taxon>Mammalia</taxon>
        <taxon>Eutheria</taxon>
        <taxon>Laurasiatheria</taxon>
        <taxon>Chiroptera</taxon>
        <taxon>Yangochiroptera</taxon>
        <taxon>Vespertilionidae</taxon>
        <taxon>Myotis</taxon>
    </lineage>
</organism>
<evidence type="ECO:0000256" key="4">
    <source>
        <dbReference type="ARBA" id="ARBA00023157"/>
    </source>
</evidence>
<dbReference type="Gene3D" id="2.10.25.10">
    <property type="entry name" value="Laminin"/>
    <property type="match status" value="3"/>
</dbReference>
<feature type="chain" id="PRO_5003419542" description="EGF-like domain-containing protein" evidence="7">
    <location>
        <begin position="22"/>
        <end position="586"/>
    </location>
</feature>
<keyword evidence="10" id="KW-1185">Reference proteome</keyword>
<dbReference type="PROSITE" id="PS01186">
    <property type="entry name" value="EGF_2"/>
    <property type="match status" value="3"/>
</dbReference>
<feature type="disulfide bond" evidence="6">
    <location>
        <begin position="184"/>
        <end position="201"/>
    </location>
</feature>
<reference evidence="9" key="3">
    <citation type="submission" date="2025-09" db="UniProtKB">
        <authorList>
            <consortium name="Ensembl"/>
        </authorList>
    </citation>
    <scope>IDENTIFICATION</scope>
</reference>
<dbReference type="PANTHER" id="PTHR12916">
    <property type="entry name" value="CYTOCHROME C OXIDASE POLYPEPTIDE VIC-2"/>
    <property type="match status" value="1"/>
</dbReference>
<keyword evidence="5" id="KW-0325">Glycoprotein</keyword>
<evidence type="ECO:0000256" key="1">
    <source>
        <dbReference type="ARBA" id="ARBA00022536"/>
    </source>
</evidence>
<keyword evidence="1 6" id="KW-0245">EGF-like domain</keyword>
<dbReference type="GeneTree" id="ENSGT00940000163741"/>
<keyword evidence="2 7" id="KW-0732">Signal</keyword>
<comment type="caution">
    <text evidence="6">Lacks conserved residue(s) required for the propagation of feature annotation.</text>
</comment>
<evidence type="ECO:0000313" key="10">
    <source>
        <dbReference type="Proteomes" id="UP000001074"/>
    </source>
</evidence>
<dbReference type="AlphaFoldDB" id="G1QEB5"/>
<evidence type="ECO:0000256" key="2">
    <source>
        <dbReference type="ARBA" id="ARBA00022729"/>
    </source>
</evidence>
<dbReference type="Proteomes" id="UP000001074">
    <property type="component" value="Unassembled WGS sequence"/>
</dbReference>
<dbReference type="InterPro" id="IPR000742">
    <property type="entry name" value="EGF"/>
</dbReference>
<dbReference type="GO" id="GO:0005509">
    <property type="term" value="F:calcium ion binding"/>
    <property type="evidence" value="ECO:0007669"/>
    <property type="project" value="InterPro"/>
</dbReference>
<sequence length="586" mass="66642">MTNKSIMLLSLLALHCMFINGKTTCKWQLVEEWHAQPSSYVVNWTVRGNICMDAYGDCWFEDINTKMSTSGNLAVPQICPLKTQLGDNLVISSEPSLHSPELNLMNVSEASFIDCLQNTTAEEQLLFGCKLKGMHTVSSQWLTVGTHYCITVMASGPSLCQLGLRLNVTVKEQFCQECLNSEYCSGHGKCLTEIRSKTYNCHCETPFSGKYCQEVDACSYKPCKNNGSCINKREKWNEQGYECICPPPFYPSECSELSGMCLYHFCSCFVLNCAHSNTNDIIFLCECIDFIKGPFCEESMGHCVSWYCWKRGICQNESSAYICECAEGFLNQDCEIDNKNCSLIPCQNGNYCNDISNVTICICATILTGKLCKRLQTPCDSFPCKNNATNCEKDYHCSCMPRFTGKSCEKVIDHCRLLSIDCLNEGWCFNIIGRFRVIYMHPRCARNPCWFLKNVRLILLYPCYGGSICHDICQTIVPHSLKFKYVWQLGFTVSEGEKCEVTVDTYFFLTENCTDNADYVNKSEDIDYPCLFQCEKNGEMCANGCICLTEKEIRDIFIYLFPEVLGKCIWKIQESQCQLEAIYEDE</sequence>
<dbReference type="EMBL" id="AAPE02033148">
    <property type="status" value="NOT_ANNOTATED_CDS"/>
    <property type="molecule type" value="Genomic_DNA"/>
</dbReference>
<dbReference type="PROSITE" id="PS00022">
    <property type="entry name" value="EGF_1"/>
    <property type="match status" value="3"/>
</dbReference>
<evidence type="ECO:0000256" key="6">
    <source>
        <dbReference type="PROSITE-ProRule" id="PRU00076"/>
    </source>
</evidence>
<evidence type="ECO:0000256" key="7">
    <source>
        <dbReference type="SAM" id="SignalP"/>
    </source>
</evidence>
<accession>G1QEB5</accession>
<feature type="disulfide bond" evidence="6">
    <location>
        <begin position="203"/>
        <end position="212"/>
    </location>
</feature>
<dbReference type="Ensembl" id="ENSMLUT00000024448.1">
    <property type="protein sequence ID" value="ENSMLUP00000022048.1"/>
    <property type="gene ID" value="ENSMLUG00000029620.1"/>
</dbReference>
<dbReference type="Pfam" id="PF00008">
    <property type="entry name" value="EGF"/>
    <property type="match status" value="1"/>
</dbReference>
<dbReference type="SMART" id="SM00179">
    <property type="entry name" value="EGF_CA"/>
    <property type="match status" value="3"/>
</dbReference>
<reference evidence="9 10" key="1">
    <citation type="journal article" date="2011" name="Nature">
        <title>A high-resolution map of human evolutionary constraint using 29 mammals.</title>
        <authorList>
            <person name="Lindblad-Toh K."/>
            <person name="Garber M."/>
            <person name="Zuk O."/>
            <person name="Lin M.F."/>
            <person name="Parker B.J."/>
            <person name="Washietl S."/>
            <person name="Kheradpour P."/>
            <person name="Ernst J."/>
            <person name="Jordan G."/>
            <person name="Mauceli E."/>
            <person name="Ward L.D."/>
            <person name="Lowe C.B."/>
            <person name="Holloway A.K."/>
            <person name="Clamp M."/>
            <person name="Gnerre S."/>
            <person name="Alfoldi J."/>
            <person name="Beal K."/>
            <person name="Chang J."/>
            <person name="Clawson H."/>
            <person name="Cuff J."/>
            <person name="Di Palma F."/>
            <person name="Fitzgerald S."/>
            <person name="Flicek P."/>
            <person name="Guttman M."/>
            <person name="Hubisz M.J."/>
            <person name="Jaffe D.B."/>
            <person name="Jungreis I."/>
            <person name="Kent W.J."/>
            <person name="Kostka D."/>
            <person name="Lara M."/>
            <person name="Martins A.L."/>
            <person name="Massingham T."/>
            <person name="Moltke I."/>
            <person name="Raney B.J."/>
            <person name="Rasmussen M.D."/>
            <person name="Robinson J."/>
            <person name="Stark A."/>
            <person name="Vilella A.J."/>
            <person name="Wen J."/>
            <person name="Xie X."/>
            <person name="Zody M.C."/>
            <person name="Baldwin J."/>
            <person name="Bloom T."/>
            <person name="Chin C.W."/>
            <person name="Heiman D."/>
            <person name="Nicol R."/>
            <person name="Nusbaum C."/>
            <person name="Young S."/>
            <person name="Wilkinson J."/>
            <person name="Worley K.C."/>
            <person name="Kovar C.L."/>
            <person name="Muzny D.M."/>
            <person name="Gibbs R.A."/>
            <person name="Cree A."/>
            <person name="Dihn H.H."/>
            <person name="Fowler G."/>
            <person name="Jhangiani S."/>
            <person name="Joshi V."/>
            <person name="Lee S."/>
            <person name="Lewis L.R."/>
            <person name="Nazareth L.V."/>
            <person name="Okwuonu G."/>
            <person name="Santibanez J."/>
            <person name="Warren W.C."/>
            <person name="Mardis E.R."/>
            <person name="Weinstock G.M."/>
            <person name="Wilson R.K."/>
            <person name="Delehaunty K."/>
            <person name="Dooling D."/>
            <person name="Fronik C."/>
            <person name="Fulton L."/>
            <person name="Fulton B."/>
            <person name="Graves T."/>
            <person name="Minx P."/>
            <person name="Sodergren E."/>
            <person name="Birney E."/>
            <person name="Margulies E.H."/>
            <person name="Herrero J."/>
            <person name="Green E.D."/>
            <person name="Haussler D."/>
            <person name="Siepel A."/>
            <person name="Goldman N."/>
            <person name="Pollard K.S."/>
            <person name="Pedersen J.S."/>
            <person name="Lander E.S."/>
            <person name="Kellis M."/>
        </authorList>
    </citation>
    <scope>NUCLEOTIDE SEQUENCE [LARGE SCALE GENOMIC DNA]</scope>
</reference>
<keyword evidence="3" id="KW-0677">Repeat</keyword>
<evidence type="ECO:0000256" key="5">
    <source>
        <dbReference type="ARBA" id="ARBA00023180"/>
    </source>
</evidence>
<dbReference type="PROSITE" id="PS00010">
    <property type="entry name" value="ASX_HYDROXYL"/>
    <property type="match status" value="1"/>
</dbReference>
<dbReference type="SMART" id="SM00181">
    <property type="entry name" value="EGF"/>
    <property type="match status" value="5"/>
</dbReference>
<dbReference type="HOGENOM" id="CLU_512499_0_0_1"/>
<dbReference type="InterPro" id="IPR001881">
    <property type="entry name" value="EGF-like_Ca-bd_dom"/>
</dbReference>
<dbReference type="InParanoid" id="G1QEB5"/>
<dbReference type="PANTHER" id="PTHR12916:SF4">
    <property type="entry name" value="UNINFLATABLE, ISOFORM C"/>
    <property type="match status" value="1"/>
</dbReference>
<feature type="disulfide bond" evidence="6">
    <location>
        <begin position="325"/>
        <end position="334"/>
    </location>
</feature>